<dbReference type="Gene3D" id="3.20.20.140">
    <property type="entry name" value="Metal-dependent hydrolases"/>
    <property type="match status" value="1"/>
</dbReference>
<sequence length="850" mass="99267">MGKINNLDAKNAYYKIKGFKDKSGKYYKTLFHLHTPESYDYELFKGREGFSYQQAGHDDLYNICVEKGILPSDSNYASFNKVGVDEGIYNTYKEAFSFLLLVNELAISNIDIAVITDHNTIDGYNKMDRAIANLKHLKGKYYRYPTILLGIEVSCADNNHVVGIFDKSNEKCIDKLRRWLDFNVYSFEAGTVLTSMEVMKFFYSIGAFTYIAHLNSADMIQKSHYLSGAYKKEILNSKYCKIVGCSSIDKIDKLKSDLWKYSPKKEYKFIIDNDSHCLEDVNKNQMWLKGSSKNLQMLKEALFNYDISVSLDFEYNIHKRQYISGMYIQNNDAFLVTKKGQKKDGFVIKYSPFLNCLIGGRGTGKSTIIKFMEYILNQNCESLEMLNFICSHGHMWLLYVYEEEEYIIEMQNPTKEKEFTSNSDILSYFDINRREYYSYKPSDFKDNIVKKYAYEKNLSIYRVNKKNNNIILISVDHKKKYLDKFFDTSYSVNQLVNTASSEKMNSFIFSVMFNNNKLKNANNIIRIRSVNGLAKLMIEAENILRERKKQVMQVIDEFNKKMNKKNEILRIVYDQNQFVTFPEFAIWLGISENRLNSMYKINNVRYNIKNKNVIDFLEMLFDKYGLFEFFNKMIDGTISEDSILDYTEEKSFETINSGYTTVTRENEKDLLSLISNKIIRTSNITNIRNYLRNYIENKESFSIEFNINSKTGIQGVNFKDIRVLSLGQKVVAMIDFILGYSEYSGDFRPLIIDQPEDNLDNQYIYINLVKQFRDTKEKRQIILATHSSTIVTNSMSDLVCVMDSNGENGWIRKYGYPGNKVIKKEIINCLEGGLESFEHKLEIYKEVLNI</sequence>
<dbReference type="EMBL" id="CACRTL010000003">
    <property type="protein sequence ID" value="VYT57997.1"/>
    <property type="molecule type" value="Genomic_DNA"/>
</dbReference>
<dbReference type="InterPro" id="IPR027417">
    <property type="entry name" value="P-loop_NTPase"/>
</dbReference>
<gene>
    <name evidence="1" type="ORF">CRLFYP8_00607</name>
</gene>
<dbReference type="SUPFAM" id="SSF52540">
    <property type="entry name" value="P-loop containing nucleoside triphosphate hydrolases"/>
    <property type="match status" value="1"/>
</dbReference>
<reference evidence="1" key="1">
    <citation type="submission" date="2019-11" db="EMBL/GenBank/DDBJ databases">
        <authorList>
            <person name="Feng L."/>
        </authorList>
    </citation>
    <scope>NUCLEOTIDE SEQUENCE</scope>
    <source>
        <strain evidence="1">CramosumLFYP8</strain>
    </source>
</reference>
<dbReference type="InterPro" id="IPR016195">
    <property type="entry name" value="Pol/histidinol_Pase-like"/>
</dbReference>
<organism evidence="1">
    <name type="scientific">Thomasclavelia ramosa</name>
    <dbReference type="NCBI Taxonomy" id="1547"/>
    <lineage>
        <taxon>Bacteria</taxon>
        <taxon>Bacillati</taxon>
        <taxon>Bacillota</taxon>
        <taxon>Erysipelotrichia</taxon>
        <taxon>Erysipelotrichales</taxon>
        <taxon>Coprobacillaceae</taxon>
        <taxon>Thomasclavelia</taxon>
    </lineage>
</organism>
<dbReference type="Gene3D" id="3.40.50.300">
    <property type="entry name" value="P-loop containing nucleotide triphosphate hydrolases"/>
    <property type="match status" value="2"/>
</dbReference>
<proteinExistence type="predicted"/>
<protein>
    <submittedName>
        <fullName evidence="1">Uncharacterized protein</fullName>
    </submittedName>
</protein>
<dbReference type="AlphaFoldDB" id="A0A6N2XW09"/>
<evidence type="ECO:0000313" key="1">
    <source>
        <dbReference type="EMBL" id="VYT57997.1"/>
    </source>
</evidence>
<dbReference type="RefSeq" id="WP_156634999.1">
    <property type="nucleotide sequence ID" value="NZ_CACRTL010000003.1"/>
</dbReference>
<dbReference type="InterPro" id="IPR054798">
    <property type="entry name" value="Spaf_1101-like"/>
</dbReference>
<name>A0A6N2XW09_9FIRM</name>
<accession>A0A6N2XW09</accession>
<dbReference type="NCBIfam" id="NF045781">
    <property type="entry name" value="Spaf1101_AAA_ATP"/>
    <property type="match status" value="1"/>
</dbReference>
<dbReference type="SUPFAM" id="SSF89550">
    <property type="entry name" value="PHP domain-like"/>
    <property type="match status" value="1"/>
</dbReference>